<organism evidence="2 3">
    <name type="scientific">Seleniivibrio woodruffii</name>
    <dbReference type="NCBI Taxonomy" id="1078050"/>
    <lineage>
        <taxon>Bacteria</taxon>
        <taxon>Pseudomonadati</taxon>
        <taxon>Deferribacterota</taxon>
        <taxon>Deferribacteres</taxon>
        <taxon>Deferribacterales</taxon>
        <taxon>Geovibrionaceae</taxon>
        <taxon>Seleniivibrio</taxon>
    </lineage>
</organism>
<dbReference type="PANTHER" id="PTHR13504:SF38">
    <property type="entry name" value="FIDO DOMAIN-CONTAINING PROTEIN"/>
    <property type="match status" value="1"/>
</dbReference>
<name>A0A4V2PRR7_9BACT</name>
<dbReference type="OrthoDB" id="9813719at2"/>
<keyword evidence="3" id="KW-1185">Reference proteome</keyword>
<dbReference type="InterPro" id="IPR040198">
    <property type="entry name" value="Fido_containing"/>
</dbReference>
<comment type="caution">
    <text evidence="2">The sequence shown here is derived from an EMBL/GenBank/DDBJ whole genome shotgun (WGS) entry which is preliminary data.</text>
</comment>
<gene>
    <name evidence="2" type="ORF">C8D98_2018</name>
</gene>
<dbReference type="Pfam" id="PF02661">
    <property type="entry name" value="Fic"/>
    <property type="match status" value="1"/>
</dbReference>
<dbReference type="Gene3D" id="1.10.3290.10">
    <property type="entry name" value="Fido-like domain"/>
    <property type="match status" value="1"/>
</dbReference>
<dbReference type="PROSITE" id="PS51459">
    <property type="entry name" value="FIDO"/>
    <property type="match status" value="1"/>
</dbReference>
<dbReference type="SUPFAM" id="SSF140931">
    <property type="entry name" value="Fic-like"/>
    <property type="match status" value="1"/>
</dbReference>
<accession>A0A4V2PRR7</accession>
<reference evidence="2 3" key="1">
    <citation type="submission" date="2019-03" db="EMBL/GenBank/DDBJ databases">
        <title>Genomic Encyclopedia of Type Strains, Phase IV (KMG-IV): sequencing the most valuable type-strain genomes for metagenomic binning, comparative biology and taxonomic classification.</title>
        <authorList>
            <person name="Goeker M."/>
        </authorList>
    </citation>
    <scope>NUCLEOTIDE SEQUENCE [LARGE SCALE GENOMIC DNA]</scope>
    <source>
        <strain evidence="2 3">DSM 24984</strain>
    </source>
</reference>
<dbReference type="InterPro" id="IPR036597">
    <property type="entry name" value="Fido-like_dom_sf"/>
</dbReference>
<proteinExistence type="predicted"/>
<dbReference type="RefSeq" id="WP_132874007.1">
    <property type="nucleotide sequence ID" value="NZ_JBLJBI010000055.1"/>
</dbReference>
<evidence type="ECO:0000259" key="1">
    <source>
        <dbReference type="PROSITE" id="PS51459"/>
    </source>
</evidence>
<evidence type="ECO:0000313" key="3">
    <source>
        <dbReference type="Proteomes" id="UP000294614"/>
    </source>
</evidence>
<evidence type="ECO:0000313" key="2">
    <source>
        <dbReference type="EMBL" id="TCK59851.1"/>
    </source>
</evidence>
<dbReference type="EMBL" id="SMGG01000005">
    <property type="protein sequence ID" value="TCK59851.1"/>
    <property type="molecule type" value="Genomic_DNA"/>
</dbReference>
<sequence>MIRKVITGNYENVHFSDRYDSEQVAVMLREVDVRSSHFAKLPILPDVRAFLTGELVTASIFANASIGMPELYESEARSFLKGGKSILEPHQQRFVGNVKRAYEYMDRNHKKFEMNTEELRKLHMMFTLDTENALPGVFRTRKRQEENKDYTPPATSLQELTEDLCKWFSTDDMKKQHPLIRAFLAHYHIGMLQPFTNGNGRTARAAEGMLLMQSGHKYLHHALTQYYHRNRKDYIKAFIQNEKTGGFDMTPFLLFCLDGAARAYRLLNDMAVSGLRMIGVKDYIRLLRTQKKITERQRELLDILFRYDKPFSLNDLLTNPVFAGLYKSVTENTARNDIKRLKELSMIASEDDRTFVFNRFVLG</sequence>
<dbReference type="InterPro" id="IPR003812">
    <property type="entry name" value="Fido"/>
</dbReference>
<protein>
    <submittedName>
        <fullName evidence="2">Fic family protein</fullName>
    </submittedName>
</protein>
<dbReference type="AlphaFoldDB" id="A0A4V2PRR7"/>
<feature type="domain" description="Fido" evidence="1">
    <location>
        <begin position="114"/>
        <end position="258"/>
    </location>
</feature>
<dbReference type="PANTHER" id="PTHR13504">
    <property type="entry name" value="FIDO DOMAIN-CONTAINING PROTEIN DDB_G0283145"/>
    <property type="match status" value="1"/>
</dbReference>
<dbReference type="Proteomes" id="UP000294614">
    <property type="component" value="Unassembled WGS sequence"/>
</dbReference>